<dbReference type="RefSeq" id="WP_058582025.1">
    <property type="nucleotide sequence ID" value="NZ_LOPU01000029.1"/>
</dbReference>
<name>A0A0W1R609_9EURY</name>
<evidence type="ECO:0000256" key="5">
    <source>
        <dbReference type="SAM" id="MobiDB-lite"/>
    </source>
</evidence>
<gene>
    <name evidence="7" type="ORF">AUR64_13745</name>
</gene>
<dbReference type="PANTHER" id="PTHR43423">
    <property type="entry name" value="ABC TRANSPORTER I FAMILY MEMBER 17"/>
    <property type="match status" value="1"/>
</dbReference>
<accession>A0A0W1R609</accession>
<keyword evidence="8" id="KW-1185">Reference proteome</keyword>
<dbReference type="InterPro" id="IPR003593">
    <property type="entry name" value="AAA+_ATPase"/>
</dbReference>
<dbReference type="Gene3D" id="3.40.50.300">
    <property type="entry name" value="P-loop containing nucleotide triphosphate hydrolases"/>
    <property type="match status" value="1"/>
</dbReference>
<dbReference type="InterPro" id="IPR017871">
    <property type="entry name" value="ABC_transporter-like_CS"/>
</dbReference>
<evidence type="ECO:0000259" key="6">
    <source>
        <dbReference type="PROSITE" id="PS50893"/>
    </source>
</evidence>
<dbReference type="Proteomes" id="UP000054387">
    <property type="component" value="Unassembled WGS sequence"/>
</dbReference>
<feature type="region of interest" description="Disordered" evidence="5">
    <location>
        <begin position="89"/>
        <end position="115"/>
    </location>
</feature>
<evidence type="ECO:0000256" key="3">
    <source>
        <dbReference type="ARBA" id="ARBA00022741"/>
    </source>
</evidence>
<dbReference type="EMBL" id="LOPU01000029">
    <property type="protein sequence ID" value="KTG08872.1"/>
    <property type="molecule type" value="Genomic_DNA"/>
</dbReference>
<evidence type="ECO:0000256" key="1">
    <source>
        <dbReference type="ARBA" id="ARBA00022448"/>
    </source>
</evidence>
<keyword evidence="4 7" id="KW-0067">ATP-binding</keyword>
<dbReference type="PROSITE" id="PS50893">
    <property type="entry name" value="ABC_TRANSPORTER_2"/>
    <property type="match status" value="1"/>
</dbReference>
<feature type="domain" description="ABC transporter" evidence="6">
    <location>
        <begin position="13"/>
        <end position="299"/>
    </location>
</feature>
<dbReference type="GO" id="GO:0005524">
    <property type="term" value="F:ATP binding"/>
    <property type="evidence" value="ECO:0007669"/>
    <property type="project" value="UniProtKB-KW"/>
</dbReference>
<sequence length="305" mass="32367">MSHKENTTGRLRLVADGVSHGFDGDSVLEDVSLTVDPGDVLAIVGPSGTGKTTLLRLLALFSRPDDGRVALAEGESVDTVSTELTPDHVADARTNGHGDVGARTNGGGGDGDARDAWSLSDDERLRLRRRIGLVAQDRSLFSASVGYNAAYGLGVRRSRAARLRSSLRRTVGRWSPPAAALSALETVGMAEMVDKHADSLSSGEAQRVGVARALAVDPDVLLLDEPTSNLDPRNTAVIEDAMREAKARGIGVALATHDMDQARRVADKTAVVLGGTCIEYGPTERVFESPRDDRARQFVAGELVY</sequence>
<dbReference type="Pfam" id="PF00005">
    <property type="entry name" value="ABC_tran"/>
    <property type="match status" value="2"/>
</dbReference>
<proteinExistence type="predicted"/>
<evidence type="ECO:0000256" key="4">
    <source>
        <dbReference type="ARBA" id="ARBA00022840"/>
    </source>
</evidence>
<keyword evidence="2" id="KW-1003">Cell membrane</keyword>
<evidence type="ECO:0000313" key="7">
    <source>
        <dbReference type="EMBL" id="KTG08872.1"/>
    </source>
</evidence>
<evidence type="ECO:0000313" key="8">
    <source>
        <dbReference type="Proteomes" id="UP000054387"/>
    </source>
</evidence>
<dbReference type="AlphaFoldDB" id="A0A0W1R609"/>
<dbReference type="SMART" id="SM00382">
    <property type="entry name" value="AAA"/>
    <property type="match status" value="1"/>
</dbReference>
<dbReference type="PROSITE" id="PS00211">
    <property type="entry name" value="ABC_TRANSPORTER_1"/>
    <property type="match status" value="1"/>
</dbReference>
<dbReference type="STRING" id="1514971.AUR64_13745"/>
<dbReference type="InterPro" id="IPR027417">
    <property type="entry name" value="P-loop_NTPase"/>
</dbReference>
<comment type="caution">
    <text evidence="7">The sequence shown here is derived from an EMBL/GenBank/DDBJ whole genome shotgun (WGS) entry which is preliminary data.</text>
</comment>
<evidence type="ECO:0000256" key="2">
    <source>
        <dbReference type="ARBA" id="ARBA00022475"/>
    </source>
</evidence>
<dbReference type="GO" id="GO:0016887">
    <property type="term" value="F:ATP hydrolysis activity"/>
    <property type="evidence" value="ECO:0007669"/>
    <property type="project" value="InterPro"/>
</dbReference>
<keyword evidence="3" id="KW-0547">Nucleotide-binding</keyword>
<dbReference type="SUPFAM" id="SSF52540">
    <property type="entry name" value="P-loop containing nucleoside triphosphate hydrolases"/>
    <property type="match status" value="1"/>
</dbReference>
<protein>
    <submittedName>
        <fullName evidence="7">Phosphate ABC transporter ATP-binding protein</fullName>
    </submittedName>
</protein>
<dbReference type="PANTHER" id="PTHR43423:SF1">
    <property type="entry name" value="ABC TRANSPORTER I FAMILY MEMBER 17"/>
    <property type="match status" value="1"/>
</dbReference>
<reference evidence="7 8" key="1">
    <citation type="submission" date="2015-12" db="EMBL/GenBank/DDBJ databases">
        <title>Haloprofundus marisrubri gen. nov., sp. nov., an extremely halophilic archaeon isolated from the Discovery deep brine-seawater interface in the Red Sea.</title>
        <authorList>
            <person name="Zhang G."/>
            <person name="Stingl U."/>
            <person name="Rashid M."/>
        </authorList>
    </citation>
    <scope>NUCLEOTIDE SEQUENCE [LARGE SCALE GENOMIC DNA]</scope>
    <source>
        <strain evidence="7 8">SB9</strain>
    </source>
</reference>
<dbReference type="OrthoDB" id="57213at2157"/>
<keyword evidence="2" id="KW-0472">Membrane</keyword>
<dbReference type="InterPro" id="IPR003439">
    <property type="entry name" value="ABC_transporter-like_ATP-bd"/>
</dbReference>
<organism evidence="7 8">
    <name type="scientific">Haloprofundus marisrubri</name>
    <dbReference type="NCBI Taxonomy" id="1514971"/>
    <lineage>
        <taxon>Archaea</taxon>
        <taxon>Methanobacteriati</taxon>
        <taxon>Methanobacteriota</taxon>
        <taxon>Stenosarchaea group</taxon>
        <taxon>Halobacteria</taxon>
        <taxon>Halobacteriales</taxon>
        <taxon>Haloferacaceae</taxon>
        <taxon>Haloprofundus</taxon>
    </lineage>
</organism>
<keyword evidence="1" id="KW-0813">Transport</keyword>